<gene>
    <name evidence="2" type="ORF">B5G26_14660</name>
</gene>
<evidence type="ECO:0000313" key="3">
    <source>
        <dbReference type="Proteomes" id="UP000195455"/>
    </source>
</evidence>
<protein>
    <recommendedName>
        <fullName evidence="1">Restriction endonuclease type II NgoFVII N-terminal domain-containing protein</fullName>
    </recommendedName>
</protein>
<reference evidence="3" key="1">
    <citation type="submission" date="2017-04" db="EMBL/GenBank/DDBJ databases">
        <title>Function of individual gut microbiota members based on whole genome sequencing of pure cultures obtained from chicken caecum.</title>
        <authorList>
            <person name="Medvecky M."/>
            <person name="Cejkova D."/>
            <person name="Polansky O."/>
            <person name="Karasova D."/>
            <person name="Kubasova T."/>
            <person name="Cizek A."/>
            <person name="Rychlik I."/>
        </authorList>
    </citation>
    <scope>NUCLEOTIDE SEQUENCE [LARGE SCALE GENOMIC DNA]</scope>
    <source>
        <strain evidence="3">An75</strain>
    </source>
</reference>
<proteinExistence type="predicted"/>
<dbReference type="AlphaFoldDB" id="A0A1Y3TZD7"/>
<accession>A0A1Y3TZD7</accession>
<dbReference type="Pfam" id="PF09565">
    <property type="entry name" value="RE_NgoFVII"/>
    <property type="match status" value="1"/>
</dbReference>
<organism evidence="2 3">
    <name type="scientific">Anaerotignum lactatifermentans</name>
    <dbReference type="NCBI Taxonomy" id="160404"/>
    <lineage>
        <taxon>Bacteria</taxon>
        <taxon>Bacillati</taxon>
        <taxon>Bacillota</taxon>
        <taxon>Clostridia</taxon>
        <taxon>Lachnospirales</taxon>
        <taxon>Anaerotignaceae</taxon>
        <taxon>Anaerotignum</taxon>
    </lineage>
</organism>
<dbReference type="Gene3D" id="3.30.870.10">
    <property type="entry name" value="Endonuclease Chain A"/>
    <property type="match status" value="1"/>
</dbReference>
<evidence type="ECO:0000313" key="2">
    <source>
        <dbReference type="EMBL" id="OUN40137.1"/>
    </source>
</evidence>
<feature type="domain" description="Restriction endonuclease type II NgoFVII N-terminal" evidence="1">
    <location>
        <begin position="23"/>
        <end position="144"/>
    </location>
</feature>
<comment type="caution">
    <text evidence="2">The sequence shown here is derived from an EMBL/GenBank/DDBJ whole genome shotgun (WGS) entry which is preliminary data.</text>
</comment>
<sequence length="348" mass="40679">MVDYLEIIRNEKKGTNHLTKLIKMAKKSDELVITSPFLAEDLSFFLEKIPTIRKIRLITVLTGFQEGAQKVLSLRNLFDFCKDKKIDIDVYTNEHLHGKAYLFYKNGKENGMLISSANLTGNGMKNHIEWGVVSYDIEQQKEMYNWIFSLTLGEIRYEEIVKAEKKAKEYLEKEKENLQKKFDARKYMKVYLTQISNQNKCYLKPIGVTGDPFVEGMTLKNISYIGFTEPFKKAKAGDIFILHSVGTGFVVGCYELLRAEYEERMEDKNDGWKYKYEIRCLTQEFSEKWWDFKLSSNKLVEEFLEIYPEKHITFVGGNTLGSIKWGSQKICLTNDFAEFIFKKIEKSK</sequence>
<dbReference type="EMBL" id="NFHM01000034">
    <property type="protein sequence ID" value="OUN40137.1"/>
    <property type="molecule type" value="Genomic_DNA"/>
</dbReference>
<evidence type="ECO:0000259" key="1">
    <source>
        <dbReference type="Pfam" id="PF09565"/>
    </source>
</evidence>
<name>A0A1Y3TZD7_9FIRM</name>
<dbReference type="SUPFAM" id="SSF56024">
    <property type="entry name" value="Phospholipase D/nuclease"/>
    <property type="match status" value="1"/>
</dbReference>
<dbReference type="Proteomes" id="UP000195455">
    <property type="component" value="Unassembled WGS sequence"/>
</dbReference>
<dbReference type="InterPro" id="IPR019065">
    <property type="entry name" value="RE_NgoFVII_N"/>
</dbReference>